<accession>A0ABN8XHZ3</accession>
<sequence>MTLEETYVLVLAPWAAGWFSGYRCLSAPITLQNVWRVQKNNVSHKFAKVELAIHDDIVLACDVQSVLACKSFSCFIPADMQKLQTEGGQRSSTYAAFNRSGKLHYLHCSDSYRKSALRDTSHRTDHSVCAIE</sequence>
<name>A0ABN8XHZ3_RANTA</name>
<organism evidence="1 2">
    <name type="scientific">Rangifer tarandus platyrhynchus</name>
    <name type="common">Svalbard reindeer</name>
    <dbReference type="NCBI Taxonomy" id="3082113"/>
    <lineage>
        <taxon>Eukaryota</taxon>
        <taxon>Metazoa</taxon>
        <taxon>Chordata</taxon>
        <taxon>Craniata</taxon>
        <taxon>Vertebrata</taxon>
        <taxon>Euteleostomi</taxon>
        <taxon>Mammalia</taxon>
        <taxon>Eutheria</taxon>
        <taxon>Laurasiatheria</taxon>
        <taxon>Artiodactyla</taxon>
        <taxon>Ruminantia</taxon>
        <taxon>Pecora</taxon>
        <taxon>Cervidae</taxon>
        <taxon>Odocoileinae</taxon>
        <taxon>Rangifer</taxon>
    </lineage>
</organism>
<keyword evidence="2" id="KW-1185">Reference proteome</keyword>
<dbReference type="EMBL" id="CATKSN020000065">
    <property type="protein sequence ID" value="CAI9149020.1"/>
    <property type="molecule type" value="Genomic_DNA"/>
</dbReference>
<evidence type="ECO:0000313" key="1">
    <source>
        <dbReference type="EMBL" id="CAI9149020.1"/>
    </source>
</evidence>
<dbReference type="Proteomes" id="UP001176941">
    <property type="component" value="Unassembled WGS sequence"/>
</dbReference>
<evidence type="ECO:0000313" key="2">
    <source>
        <dbReference type="Proteomes" id="UP001176941"/>
    </source>
</evidence>
<protein>
    <submittedName>
        <fullName evidence="1">Uncharacterized protein</fullName>
    </submittedName>
</protein>
<proteinExistence type="predicted"/>
<gene>
    <name evidence="1" type="ORF">MRATA1EN1_LOCUS30638</name>
</gene>
<comment type="caution">
    <text evidence="1">The sequence shown here is derived from an EMBL/GenBank/DDBJ whole genome shotgun (WGS) entry which is preliminary data.</text>
</comment>
<reference evidence="1" key="1">
    <citation type="submission" date="2023-04" db="EMBL/GenBank/DDBJ databases">
        <authorList>
            <consortium name="ELIXIR-Norway"/>
        </authorList>
    </citation>
    <scope>NUCLEOTIDE SEQUENCE [LARGE SCALE GENOMIC DNA]</scope>
</reference>